<dbReference type="InterPro" id="IPR050545">
    <property type="entry name" value="Mycobact_MmpL"/>
</dbReference>
<evidence type="ECO:0000259" key="7">
    <source>
        <dbReference type="Pfam" id="PF03176"/>
    </source>
</evidence>
<feature type="transmembrane region" description="Helical" evidence="6">
    <location>
        <begin position="252"/>
        <end position="271"/>
    </location>
</feature>
<feature type="transmembrane region" description="Helical" evidence="6">
    <location>
        <begin position="761"/>
        <end position="779"/>
    </location>
</feature>
<dbReference type="PANTHER" id="PTHR33406">
    <property type="entry name" value="MEMBRANE PROTEIN MJ1562-RELATED"/>
    <property type="match status" value="1"/>
</dbReference>
<keyword evidence="2" id="KW-1003">Cell membrane</keyword>
<evidence type="ECO:0000256" key="1">
    <source>
        <dbReference type="ARBA" id="ARBA00004651"/>
    </source>
</evidence>
<accession>A0A4P9VSM2</accession>
<feature type="transmembrane region" description="Helical" evidence="6">
    <location>
        <begin position="678"/>
        <end position="699"/>
    </location>
</feature>
<protein>
    <recommendedName>
        <fullName evidence="7">Membrane transport protein MMPL domain-containing protein</fullName>
    </recommendedName>
</protein>
<keyword evidence="9" id="KW-1185">Reference proteome</keyword>
<feature type="transmembrane region" description="Helical" evidence="6">
    <location>
        <begin position="347"/>
        <end position="367"/>
    </location>
</feature>
<evidence type="ECO:0000256" key="4">
    <source>
        <dbReference type="ARBA" id="ARBA00022989"/>
    </source>
</evidence>
<comment type="subcellular location">
    <subcellularLocation>
        <location evidence="1">Cell membrane</location>
        <topology evidence="1">Multi-pass membrane protein</topology>
    </subcellularLocation>
</comment>
<dbReference type="SUPFAM" id="SSF82866">
    <property type="entry name" value="Multidrug efflux transporter AcrB transmembrane domain"/>
    <property type="match status" value="2"/>
</dbReference>
<comment type="caution">
    <text evidence="8">The sequence shown here is derived from an EMBL/GenBank/DDBJ whole genome shotgun (WGS) entry which is preliminary data.</text>
</comment>
<dbReference type="Proteomes" id="UP000257039">
    <property type="component" value="Unassembled WGS sequence"/>
</dbReference>
<keyword evidence="3 6" id="KW-0812">Transmembrane</keyword>
<evidence type="ECO:0000313" key="8">
    <source>
        <dbReference type="EMBL" id="RDH45677.1"/>
    </source>
</evidence>
<reference evidence="8 9" key="1">
    <citation type="submission" date="2017-04" db="EMBL/GenBank/DDBJ databases">
        <title>Draft genome sequence of Zooshikella ganghwensis VG4 isolated from Red Sea sediments.</title>
        <authorList>
            <person name="Rehman Z."/>
            <person name="Alam I."/>
            <person name="Kamau A."/>
            <person name="Bajic V."/>
            <person name="Leiknes T."/>
        </authorList>
    </citation>
    <scope>NUCLEOTIDE SEQUENCE [LARGE SCALE GENOMIC DNA]</scope>
    <source>
        <strain evidence="8 9">VG4</strain>
    </source>
</reference>
<keyword evidence="5 6" id="KW-0472">Membrane</keyword>
<feature type="transmembrane region" description="Helical" evidence="6">
    <location>
        <begin position="736"/>
        <end position="755"/>
    </location>
</feature>
<feature type="transmembrane region" description="Helical" evidence="6">
    <location>
        <begin position="304"/>
        <end position="326"/>
    </location>
</feature>
<name>A0A4P9VSM2_9GAMM</name>
<dbReference type="EMBL" id="NDXW01000001">
    <property type="protein sequence ID" value="RDH45677.1"/>
    <property type="molecule type" value="Genomic_DNA"/>
</dbReference>
<dbReference type="Gene3D" id="1.20.1640.10">
    <property type="entry name" value="Multidrug efflux transporter AcrB transmembrane domain"/>
    <property type="match status" value="2"/>
</dbReference>
<dbReference type="Pfam" id="PF03176">
    <property type="entry name" value="MMPL"/>
    <property type="match status" value="1"/>
</dbReference>
<feature type="transmembrane region" description="Helical" evidence="6">
    <location>
        <begin position="278"/>
        <end position="298"/>
    </location>
</feature>
<feature type="domain" description="Membrane transport protein MMPL" evidence="7">
    <location>
        <begin position="208"/>
        <end position="396"/>
    </location>
</feature>
<dbReference type="AlphaFoldDB" id="A0A4P9VSM2"/>
<sequence length="804" mass="90742">MKLRFFIWLFILFIVCALFIVKLLQGNVIETNIMALLPKTEQQPDISQLSSKYISSHNSKVVFLLGHKDKAQAIQVAEAFAHKLRQSELWKNTVLRHDHSKQQAFYSFYYPYRYHRLTTRQQQALETRTLADWEGAIQQQLLNPAHMISSSLLQSDPLFLLKEQLQELTPATNNHFSIVDNLLIAEADGIYYVLMNSEVTFDVFNLRLQKQAVESVERWVDQLKSQYVSTEVVYSGVLFHAEAGARNAQSDISFISIISLIGIFILSSAIFRSLQPIGCCLLTISVGILVAFTLTSYLFDKVHWLTLVFGASLIGISVDYTFHFFTARQAEETNFSPMRVIKRITPAVGLGMFSSVIGYTPMMTAPFPGIVQIGFFSAVGLLSAFLTVILFLPYLCQQPSKNKGFINLSFFISLHQYHLQCASKTLLWTMMILSLVGAALLFTKLPVNDDIRLLQQLSSERQQHDQKLKSLTGQNPINQFYIVTAKTEEQLLQKQEKLLTELVPLIKQGVLNHVSSVAQWVPSKQQQIHNLKLLQKNMPPEQLDQLLSKLGYTKEAKQKALQVYQSKTQLASFKSDSEASSLLTVRHWLSSPVSQYVSALWLGKYTQGYAAVMQLVDVKDITVVRDLASKDSGIYFISKADDITTVLSRYRHLIVKLAFIAYLFIYLFLGWRYGWLKALLIILPPLTAALTAIALVGTFLQPINLFNILAFILIMGVGIDYTVFLQEDKKHRLSTYIAILLSAGTTVLAFGLLSLSSTNAVQTFGFTVLIGISLAFIWAPCSLRKKISHSLTENDVNQQAKRHS</sequence>
<feature type="transmembrane region" description="Helical" evidence="6">
    <location>
        <begin position="653"/>
        <end position="671"/>
    </location>
</feature>
<dbReference type="GO" id="GO:0005886">
    <property type="term" value="C:plasma membrane"/>
    <property type="evidence" value="ECO:0007669"/>
    <property type="project" value="UniProtKB-SubCell"/>
</dbReference>
<gene>
    <name evidence="8" type="ORF">B9G39_20710</name>
</gene>
<feature type="transmembrane region" description="Helical" evidence="6">
    <location>
        <begin position="425"/>
        <end position="443"/>
    </location>
</feature>
<evidence type="ECO:0000256" key="3">
    <source>
        <dbReference type="ARBA" id="ARBA00022692"/>
    </source>
</evidence>
<evidence type="ECO:0000256" key="6">
    <source>
        <dbReference type="SAM" id="Phobius"/>
    </source>
</evidence>
<proteinExistence type="predicted"/>
<evidence type="ECO:0000256" key="5">
    <source>
        <dbReference type="ARBA" id="ARBA00023136"/>
    </source>
</evidence>
<feature type="transmembrane region" description="Helical" evidence="6">
    <location>
        <begin position="373"/>
        <end position="395"/>
    </location>
</feature>
<dbReference type="InterPro" id="IPR004869">
    <property type="entry name" value="MMPL_dom"/>
</dbReference>
<organism evidence="8 9">
    <name type="scientific">Zooshikella ganghwensis</name>
    <dbReference type="NCBI Taxonomy" id="202772"/>
    <lineage>
        <taxon>Bacteria</taxon>
        <taxon>Pseudomonadati</taxon>
        <taxon>Pseudomonadota</taxon>
        <taxon>Gammaproteobacteria</taxon>
        <taxon>Oceanospirillales</taxon>
        <taxon>Zooshikellaceae</taxon>
        <taxon>Zooshikella</taxon>
    </lineage>
</organism>
<keyword evidence="4 6" id="KW-1133">Transmembrane helix</keyword>
<dbReference type="PANTHER" id="PTHR33406:SF13">
    <property type="entry name" value="MEMBRANE PROTEIN YDFJ"/>
    <property type="match status" value="1"/>
</dbReference>
<feature type="transmembrane region" description="Helical" evidence="6">
    <location>
        <begin position="705"/>
        <end position="724"/>
    </location>
</feature>
<evidence type="ECO:0000313" key="9">
    <source>
        <dbReference type="Proteomes" id="UP000257039"/>
    </source>
</evidence>
<dbReference type="RefSeq" id="WP_094788606.1">
    <property type="nucleotide sequence ID" value="NZ_NDXW01000001.1"/>
</dbReference>
<evidence type="ECO:0000256" key="2">
    <source>
        <dbReference type="ARBA" id="ARBA00022475"/>
    </source>
</evidence>